<feature type="transmembrane region" description="Helical" evidence="9">
    <location>
        <begin position="44"/>
        <end position="63"/>
    </location>
</feature>
<dbReference type="Pfam" id="PF03552">
    <property type="entry name" value="Cellulose_synt"/>
    <property type="match status" value="1"/>
</dbReference>
<keyword evidence="7" id="KW-0961">Cell wall biogenesis/degradation</keyword>
<evidence type="ECO:0000256" key="1">
    <source>
        <dbReference type="ARBA" id="ARBA00004127"/>
    </source>
</evidence>
<dbReference type="InterPro" id="IPR029044">
    <property type="entry name" value="Nucleotide-diphossugar_trans"/>
</dbReference>
<keyword evidence="2" id="KW-0328">Glycosyltransferase</keyword>
<dbReference type="GO" id="GO:0012505">
    <property type="term" value="C:endomembrane system"/>
    <property type="evidence" value="ECO:0007669"/>
    <property type="project" value="UniProtKB-SubCell"/>
</dbReference>
<name>A0AAP0MVQ1_9ROSI</name>
<evidence type="ECO:0000256" key="5">
    <source>
        <dbReference type="ARBA" id="ARBA00022989"/>
    </source>
</evidence>
<sequence length="169" mass="19186">MWPLNTTEPLRRTALNRVFAAVYTCAIFGLLYHHVQIIHSRSPLVSLSLLLSDTVLAFMWATMQVFRMRPIHCKEFPENLLKVMKPSEFPALDVFVCNADPYKEPPINVVNTALSVMAFDYPTDKLSVYVSDDGGSAATLFAFVEAAKFGRHWLPFCRKNNVLETRTLC</sequence>
<dbReference type="PANTHER" id="PTHR13301">
    <property type="entry name" value="X-BOX TRANSCRIPTION FACTOR-RELATED"/>
    <property type="match status" value="1"/>
</dbReference>
<evidence type="ECO:0000313" key="11">
    <source>
        <dbReference type="Proteomes" id="UP001428341"/>
    </source>
</evidence>
<dbReference type="GO" id="GO:0016760">
    <property type="term" value="F:cellulose synthase (UDP-forming) activity"/>
    <property type="evidence" value="ECO:0007669"/>
    <property type="project" value="InterPro"/>
</dbReference>
<keyword evidence="5 9" id="KW-1133">Transmembrane helix</keyword>
<reference evidence="10 11" key="1">
    <citation type="submission" date="2024-05" db="EMBL/GenBank/DDBJ databases">
        <title>Haplotype-resolved chromosome-level genome assembly of Huyou (Citrus changshanensis).</title>
        <authorList>
            <person name="Miao C."/>
            <person name="Chen W."/>
            <person name="Wu Y."/>
            <person name="Wang L."/>
            <person name="Zhao S."/>
            <person name="Grierson D."/>
            <person name="Xu C."/>
            <person name="Chen K."/>
        </authorList>
    </citation>
    <scope>NUCLEOTIDE SEQUENCE [LARGE SCALE GENOMIC DNA]</scope>
    <source>
        <strain evidence="10">01-14</strain>
        <tissue evidence="10">Leaf</tissue>
    </source>
</reference>
<keyword evidence="3" id="KW-0808">Transferase</keyword>
<comment type="subcellular location">
    <subcellularLocation>
        <location evidence="1">Endomembrane system</location>
        <topology evidence="1">Multi-pass membrane protein</topology>
    </subcellularLocation>
</comment>
<feature type="binding site" evidence="8">
    <location>
        <position position="103"/>
    </location>
    <ligand>
        <name>UDP-alpha-D-glucose</name>
        <dbReference type="ChEBI" id="CHEBI:58885"/>
    </ligand>
</feature>
<evidence type="ECO:0000256" key="8">
    <source>
        <dbReference type="PIRSR" id="PIRSR605150-2"/>
    </source>
</evidence>
<evidence type="ECO:0000256" key="9">
    <source>
        <dbReference type="SAM" id="Phobius"/>
    </source>
</evidence>
<keyword evidence="4 9" id="KW-0812">Transmembrane</keyword>
<organism evidence="10 11">
    <name type="scientific">Citrus x changshan-huyou</name>
    <dbReference type="NCBI Taxonomy" id="2935761"/>
    <lineage>
        <taxon>Eukaryota</taxon>
        <taxon>Viridiplantae</taxon>
        <taxon>Streptophyta</taxon>
        <taxon>Embryophyta</taxon>
        <taxon>Tracheophyta</taxon>
        <taxon>Spermatophyta</taxon>
        <taxon>Magnoliopsida</taxon>
        <taxon>eudicotyledons</taxon>
        <taxon>Gunneridae</taxon>
        <taxon>Pentapetalae</taxon>
        <taxon>rosids</taxon>
        <taxon>malvids</taxon>
        <taxon>Sapindales</taxon>
        <taxon>Rutaceae</taxon>
        <taxon>Aurantioideae</taxon>
        <taxon>Citrus</taxon>
    </lineage>
</organism>
<dbReference type="GO" id="GO:0030244">
    <property type="term" value="P:cellulose biosynthetic process"/>
    <property type="evidence" value="ECO:0007669"/>
    <property type="project" value="InterPro"/>
</dbReference>
<evidence type="ECO:0008006" key="12">
    <source>
        <dbReference type="Google" id="ProtNLM"/>
    </source>
</evidence>
<gene>
    <name evidence="10" type="ORF">WN944_011254</name>
</gene>
<dbReference type="InterPro" id="IPR005150">
    <property type="entry name" value="Cellulose_synth"/>
</dbReference>
<protein>
    <recommendedName>
        <fullName evidence="12">Cellulose synthase-like protein G3</fullName>
    </recommendedName>
</protein>
<dbReference type="Gene3D" id="3.90.550.10">
    <property type="entry name" value="Spore Coat Polysaccharide Biosynthesis Protein SpsA, Chain A"/>
    <property type="match status" value="1"/>
</dbReference>
<evidence type="ECO:0000256" key="2">
    <source>
        <dbReference type="ARBA" id="ARBA00022676"/>
    </source>
</evidence>
<dbReference type="GO" id="GO:0071555">
    <property type="term" value="P:cell wall organization"/>
    <property type="evidence" value="ECO:0007669"/>
    <property type="project" value="UniProtKB-KW"/>
</dbReference>
<accession>A0AAP0MVQ1</accession>
<comment type="caution">
    <text evidence="10">The sequence shown here is derived from an EMBL/GenBank/DDBJ whole genome shotgun (WGS) entry which is preliminary data.</text>
</comment>
<feature type="binding site" evidence="8">
    <location>
        <position position="104"/>
    </location>
    <ligand>
        <name>UDP-alpha-D-glucose</name>
        <dbReference type="ChEBI" id="CHEBI:58885"/>
    </ligand>
</feature>
<keyword evidence="6 9" id="KW-0472">Membrane</keyword>
<evidence type="ECO:0000256" key="3">
    <source>
        <dbReference type="ARBA" id="ARBA00022679"/>
    </source>
</evidence>
<evidence type="ECO:0000256" key="4">
    <source>
        <dbReference type="ARBA" id="ARBA00022692"/>
    </source>
</evidence>
<dbReference type="GO" id="GO:0016020">
    <property type="term" value="C:membrane"/>
    <property type="evidence" value="ECO:0007669"/>
    <property type="project" value="InterPro"/>
</dbReference>
<evidence type="ECO:0000313" key="10">
    <source>
        <dbReference type="EMBL" id="KAK9222815.1"/>
    </source>
</evidence>
<feature type="transmembrane region" description="Helical" evidence="9">
    <location>
        <begin position="14"/>
        <end position="32"/>
    </location>
</feature>
<evidence type="ECO:0000256" key="7">
    <source>
        <dbReference type="ARBA" id="ARBA00023316"/>
    </source>
</evidence>
<dbReference type="AlphaFoldDB" id="A0AAP0MVQ1"/>
<feature type="binding site" evidence="8">
    <location>
        <position position="133"/>
    </location>
    <ligand>
        <name>UDP-alpha-D-glucose</name>
        <dbReference type="ChEBI" id="CHEBI:58885"/>
    </ligand>
</feature>
<keyword evidence="11" id="KW-1185">Reference proteome</keyword>
<evidence type="ECO:0000256" key="6">
    <source>
        <dbReference type="ARBA" id="ARBA00023136"/>
    </source>
</evidence>
<dbReference type="Proteomes" id="UP001428341">
    <property type="component" value="Unassembled WGS sequence"/>
</dbReference>
<proteinExistence type="predicted"/>
<dbReference type="EMBL" id="JBCGBO010000002">
    <property type="protein sequence ID" value="KAK9222815.1"/>
    <property type="molecule type" value="Genomic_DNA"/>
</dbReference>